<dbReference type="GO" id="GO:0140662">
    <property type="term" value="F:ATP-dependent protein folding chaperone"/>
    <property type="evidence" value="ECO:0007669"/>
    <property type="project" value="InterPro"/>
</dbReference>
<dbReference type="Gene3D" id="3.30.230.80">
    <property type="match status" value="1"/>
</dbReference>
<evidence type="ECO:0000256" key="8">
    <source>
        <dbReference type="ARBA" id="ARBA00058590"/>
    </source>
</evidence>
<evidence type="ECO:0000256" key="1">
    <source>
        <dbReference type="ARBA" id="ARBA00004496"/>
    </source>
</evidence>
<evidence type="ECO:0000313" key="14">
    <source>
        <dbReference type="Proteomes" id="UP000093514"/>
    </source>
</evidence>
<dbReference type="SUPFAM" id="SSF55874">
    <property type="entry name" value="ATPase domain of HSP90 chaperone/DNA topoisomerase II/histidine kinase"/>
    <property type="match status" value="1"/>
</dbReference>
<feature type="binding site" evidence="11">
    <location>
        <position position="173"/>
    </location>
    <ligand>
        <name>ATP</name>
        <dbReference type="ChEBI" id="CHEBI:30616"/>
    </ligand>
</feature>
<comment type="subcellular location">
    <subcellularLocation>
        <location evidence="1 10">Cytoplasm</location>
    </subcellularLocation>
</comment>
<organism evidence="13 14">
    <name type="scientific">Orenia metallireducens</name>
    <dbReference type="NCBI Taxonomy" id="1413210"/>
    <lineage>
        <taxon>Bacteria</taxon>
        <taxon>Bacillati</taxon>
        <taxon>Bacillota</taxon>
        <taxon>Clostridia</taxon>
        <taxon>Halanaerobiales</taxon>
        <taxon>Halobacteroidaceae</taxon>
        <taxon>Orenia</taxon>
    </lineage>
</organism>
<dbReference type="AlphaFoldDB" id="A0A1C0A8U6"/>
<keyword evidence="4 10" id="KW-0547">Nucleotide-binding</keyword>
<dbReference type="Pfam" id="PF00183">
    <property type="entry name" value="HSP90"/>
    <property type="match status" value="1"/>
</dbReference>
<dbReference type="SMART" id="SM00387">
    <property type="entry name" value="HATPase_c"/>
    <property type="match status" value="1"/>
</dbReference>
<dbReference type="SUPFAM" id="SSF110942">
    <property type="entry name" value="HSP90 C-terminal domain"/>
    <property type="match status" value="1"/>
</dbReference>
<evidence type="ECO:0000256" key="10">
    <source>
        <dbReference type="HAMAP-Rule" id="MF_00505"/>
    </source>
</evidence>
<dbReference type="PIRSF" id="PIRSF002583">
    <property type="entry name" value="Hsp90"/>
    <property type="match status" value="1"/>
</dbReference>
<dbReference type="FunFam" id="3.30.565.10:FF:000009">
    <property type="entry name" value="Molecular chaperone HtpG"/>
    <property type="match status" value="1"/>
</dbReference>
<keyword evidence="6 10" id="KW-0346">Stress response</keyword>
<evidence type="ECO:0000256" key="11">
    <source>
        <dbReference type="PIRSR" id="PIRSR002583-1"/>
    </source>
</evidence>
<dbReference type="EMBL" id="LWDV01000009">
    <property type="protein sequence ID" value="OCL26666.1"/>
    <property type="molecule type" value="Genomic_DNA"/>
</dbReference>
<name>A0A1C0A8U6_9FIRM</name>
<dbReference type="Gene3D" id="1.20.120.790">
    <property type="entry name" value="Heat shock protein 90, C-terminal domain"/>
    <property type="match status" value="1"/>
</dbReference>
<dbReference type="GO" id="GO:0016887">
    <property type="term" value="F:ATP hydrolysis activity"/>
    <property type="evidence" value="ECO:0007669"/>
    <property type="project" value="InterPro"/>
</dbReference>
<dbReference type="Gene3D" id="3.40.50.11260">
    <property type="match status" value="1"/>
</dbReference>
<sequence length="633" mass="73241">MTANKTETREFQAETKQLLDLMINSIYTNQEIFLRELIANASDAIDKVKFKSLTDLEVLEGDSDFEILIEVDGDNNTLTISDNGIGMTYDEVINNIGTIAQSGTKKFIEQLKDNKEDVSLIGQFGVGFYSAFMVAKKVTLITRAPYEERGVKWESEGDGTYTVEYTDKEQRGTKITLTLREEFSDSNDFENDFTNRNNIKNLVEKYSNYVKYPIKMDFYHEQENEDGEKSVEVETKTLNTMTPLWNRNKDEVSDKEYNQFYKNLSKDWNEPLEVIHKQVEGVVKFNALLYIPAKAPYDFYTADFDKGIKLYSKSVFIMDDCQEILPEYLKFVRGLVDSPDFSLNISREILQHSKQLKVIGKNLEKTILRTLKSMLKKDREKYESFWKEFGRAIKGGIYTDYSNKDKLENLLIFESSHSKDGMTTLAEYIDRISENQEVIYYVTGESREKVENLPQMELLQDKGLEVIYCLDPIDEFVIDILGEYQEVKFKSVLRGDLELDDEQKEEKNEVKQELLEVIKGHLKNKVDDVRLSKRLKSSAVCLVSDEAGMSMSMERILQGMNQNFGKARRILEINPDHQVFSTIERLYEQDAESETLKEYSELLYSLSSLVEGFNPDNPVEFANKISNLMAKAY</sequence>
<feature type="binding site" evidence="11">
    <location>
        <position position="36"/>
    </location>
    <ligand>
        <name>ATP</name>
        <dbReference type="ChEBI" id="CHEBI:30616"/>
    </ligand>
</feature>
<gene>
    <name evidence="10" type="primary">htpG</name>
    <name evidence="13" type="ORF">U472_11860</name>
</gene>
<dbReference type="InterPro" id="IPR037196">
    <property type="entry name" value="HSP90_C"/>
</dbReference>
<feature type="binding site" evidence="11">
    <location>
        <position position="87"/>
    </location>
    <ligand>
        <name>ATP</name>
        <dbReference type="ChEBI" id="CHEBI:30616"/>
    </ligand>
</feature>
<comment type="similarity">
    <text evidence="2 10">Belongs to the heat shock protein 90 family.</text>
</comment>
<reference evidence="13 14" key="2">
    <citation type="submission" date="2016-08" db="EMBL/GenBank/DDBJ databases">
        <title>Orenia metallireducens sp. nov. strain Z6, a Novel Metal-reducing Firmicute from the Deep Subsurface.</title>
        <authorList>
            <person name="Maxim B.I."/>
            <person name="Kenneth K."/>
            <person name="Flynn T.M."/>
            <person name="Oloughlin E.J."/>
            <person name="Locke R.A."/>
            <person name="Weber J.R."/>
            <person name="Egan S.M."/>
            <person name="Mackie R.I."/>
            <person name="Cann I.K."/>
        </authorList>
    </citation>
    <scope>NUCLEOTIDE SEQUENCE [LARGE SCALE GENOMIC DNA]</scope>
    <source>
        <strain evidence="13 14">Z6</strain>
    </source>
</reference>
<dbReference type="InterPro" id="IPR020568">
    <property type="entry name" value="Ribosomal_Su5_D2-typ_SF"/>
</dbReference>
<dbReference type="OrthoDB" id="9802640at2"/>
<feature type="domain" description="Histidine kinase/HSP90-like ATPase" evidence="12">
    <location>
        <begin position="29"/>
        <end position="183"/>
    </location>
</feature>
<dbReference type="CDD" id="cd16927">
    <property type="entry name" value="HATPase_Hsp90-like"/>
    <property type="match status" value="1"/>
</dbReference>
<comment type="function">
    <text evidence="8 10">Molecular chaperone. Has ATPase activity.</text>
</comment>
<evidence type="ECO:0000256" key="6">
    <source>
        <dbReference type="ARBA" id="ARBA00023016"/>
    </source>
</evidence>
<dbReference type="Pfam" id="PF13589">
    <property type="entry name" value="HATPase_c_3"/>
    <property type="match status" value="1"/>
</dbReference>
<reference evidence="14" key="1">
    <citation type="submission" date="2016-07" db="EMBL/GenBank/DDBJ databases">
        <authorList>
            <person name="Florea S."/>
            <person name="Webb J.S."/>
            <person name="Jaromczyk J."/>
            <person name="Schardl C.L."/>
        </authorList>
    </citation>
    <scope>NUCLEOTIDE SEQUENCE [LARGE SCALE GENOMIC DNA]</scope>
    <source>
        <strain evidence="14">Z6</strain>
    </source>
</reference>
<evidence type="ECO:0000256" key="5">
    <source>
        <dbReference type="ARBA" id="ARBA00022840"/>
    </source>
</evidence>
<evidence type="ECO:0000256" key="4">
    <source>
        <dbReference type="ARBA" id="ARBA00022741"/>
    </source>
</evidence>
<dbReference type="RefSeq" id="WP_068718724.1">
    <property type="nucleotide sequence ID" value="NZ_LWDV01000009.1"/>
</dbReference>
<keyword evidence="14" id="KW-1185">Reference proteome</keyword>
<evidence type="ECO:0000256" key="7">
    <source>
        <dbReference type="ARBA" id="ARBA00023186"/>
    </source>
</evidence>
<dbReference type="GO" id="GO:0005524">
    <property type="term" value="F:ATP binding"/>
    <property type="evidence" value="ECO:0007669"/>
    <property type="project" value="UniProtKB-UniRule"/>
</dbReference>
<proteinExistence type="inferred from homology"/>
<feature type="binding site" evidence="11">
    <location>
        <begin position="102"/>
        <end position="103"/>
    </location>
    <ligand>
        <name>ATP</name>
        <dbReference type="ChEBI" id="CHEBI:30616"/>
    </ligand>
</feature>
<evidence type="ECO:0000313" key="13">
    <source>
        <dbReference type="EMBL" id="OCL26666.1"/>
    </source>
</evidence>
<dbReference type="HAMAP" id="MF_00505">
    <property type="entry name" value="HSP90"/>
    <property type="match status" value="1"/>
</dbReference>
<comment type="subunit">
    <text evidence="10">Homodimer.</text>
</comment>
<comment type="caution">
    <text evidence="10">Lacks conserved residue(s) required for the propagation of feature annotation.</text>
</comment>
<comment type="caution">
    <text evidence="13">The sequence shown here is derived from an EMBL/GenBank/DDBJ whole genome shotgun (WGS) entry which is preliminary data.</text>
</comment>
<dbReference type="FunFam" id="3.30.230.80:FF:000002">
    <property type="entry name" value="Molecular chaperone HtpG"/>
    <property type="match status" value="1"/>
</dbReference>
<feature type="region of interest" description="A; substrate-binding" evidence="10">
    <location>
        <begin position="1"/>
        <end position="347"/>
    </location>
</feature>
<protein>
    <recommendedName>
        <fullName evidence="9 10">Chaperone protein HtpG</fullName>
    </recommendedName>
    <alternativeName>
        <fullName evidence="10">Heat shock protein HtpG</fullName>
    </alternativeName>
    <alternativeName>
        <fullName evidence="10">High temperature protein G</fullName>
    </alternativeName>
</protein>
<dbReference type="Gene3D" id="3.30.565.10">
    <property type="entry name" value="Histidine kinase-like ATPase, C-terminal domain"/>
    <property type="match status" value="1"/>
</dbReference>
<evidence type="ECO:0000256" key="2">
    <source>
        <dbReference type="ARBA" id="ARBA00008239"/>
    </source>
</evidence>
<feature type="binding site" evidence="11">
    <location>
        <position position="347"/>
    </location>
    <ligand>
        <name>ATP</name>
        <dbReference type="ChEBI" id="CHEBI:30616"/>
    </ligand>
</feature>
<dbReference type="InterPro" id="IPR003594">
    <property type="entry name" value="HATPase_dom"/>
</dbReference>
<keyword evidence="3 10" id="KW-0963">Cytoplasm</keyword>
<dbReference type="Proteomes" id="UP000093514">
    <property type="component" value="Unassembled WGS sequence"/>
</dbReference>
<dbReference type="SUPFAM" id="SSF54211">
    <property type="entry name" value="Ribosomal protein S5 domain 2-like"/>
    <property type="match status" value="1"/>
</dbReference>
<feature type="binding site" evidence="11">
    <location>
        <position position="95"/>
    </location>
    <ligand>
        <name>ATP</name>
        <dbReference type="ChEBI" id="CHEBI:30616"/>
    </ligand>
</feature>
<dbReference type="InterPro" id="IPR020575">
    <property type="entry name" value="Hsp90_N"/>
</dbReference>
<accession>A0A1C0A8U6</accession>
<evidence type="ECO:0000256" key="9">
    <source>
        <dbReference type="ARBA" id="ARBA00070675"/>
    </source>
</evidence>
<evidence type="ECO:0000256" key="3">
    <source>
        <dbReference type="ARBA" id="ARBA00022490"/>
    </source>
</evidence>
<dbReference type="NCBIfam" id="NF003555">
    <property type="entry name" value="PRK05218.1"/>
    <property type="match status" value="1"/>
</dbReference>
<feature type="binding site" evidence="11">
    <location>
        <begin position="123"/>
        <end position="128"/>
    </location>
    <ligand>
        <name>ATP</name>
        <dbReference type="ChEBI" id="CHEBI:30616"/>
    </ligand>
</feature>
<dbReference type="GO" id="GO:0005737">
    <property type="term" value="C:cytoplasm"/>
    <property type="evidence" value="ECO:0007669"/>
    <property type="project" value="UniProtKB-SubCell"/>
</dbReference>
<dbReference type="GO" id="GO:0051082">
    <property type="term" value="F:unfolded protein binding"/>
    <property type="evidence" value="ECO:0007669"/>
    <property type="project" value="UniProtKB-UniRule"/>
</dbReference>
<dbReference type="PRINTS" id="PR00775">
    <property type="entry name" value="HEATSHOCK90"/>
</dbReference>
<keyword evidence="5 10" id="KW-0067">ATP-binding</keyword>
<dbReference type="InterPro" id="IPR036890">
    <property type="entry name" value="HATPase_C_sf"/>
</dbReference>
<keyword evidence="7 10" id="KW-0143">Chaperone</keyword>
<dbReference type="InterPro" id="IPR001404">
    <property type="entry name" value="Hsp90_fam"/>
</dbReference>
<feature type="binding site" evidence="11">
    <location>
        <position position="82"/>
    </location>
    <ligand>
        <name>ATP</name>
        <dbReference type="ChEBI" id="CHEBI:30616"/>
    </ligand>
</feature>
<feature type="binding site" evidence="11">
    <location>
        <position position="40"/>
    </location>
    <ligand>
        <name>ATP</name>
        <dbReference type="ChEBI" id="CHEBI:30616"/>
    </ligand>
</feature>
<feature type="region of interest" description="C" evidence="10">
    <location>
        <begin position="556"/>
        <end position="633"/>
    </location>
</feature>
<evidence type="ECO:0000259" key="12">
    <source>
        <dbReference type="SMART" id="SM00387"/>
    </source>
</evidence>
<dbReference type="PANTHER" id="PTHR11528">
    <property type="entry name" value="HEAT SHOCK PROTEIN 90 FAMILY MEMBER"/>
    <property type="match status" value="1"/>
</dbReference>